<dbReference type="AlphaFoldDB" id="A0A3M7RN35"/>
<accession>A0A3M7RN35</accession>
<organism evidence="2 3">
    <name type="scientific">Brachionus plicatilis</name>
    <name type="common">Marine rotifer</name>
    <name type="synonym">Brachionus muelleri</name>
    <dbReference type="NCBI Taxonomy" id="10195"/>
    <lineage>
        <taxon>Eukaryota</taxon>
        <taxon>Metazoa</taxon>
        <taxon>Spiralia</taxon>
        <taxon>Gnathifera</taxon>
        <taxon>Rotifera</taxon>
        <taxon>Eurotatoria</taxon>
        <taxon>Monogononta</taxon>
        <taxon>Pseudotrocha</taxon>
        <taxon>Ploima</taxon>
        <taxon>Brachionidae</taxon>
        <taxon>Brachionus</taxon>
    </lineage>
</organism>
<protein>
    <submittedName>
        <fullName evidence="2">Uncharacterized protein</fullName>
    </submittedName>
</protein>
<dbReference type="Proteomes" id="UP000276133">
    <property type="component" value="Unassembled WGS sequence"/>
</dbReference>
<name>A0A3M7RN35_BRAPC</name>
<feature type="chain" id="PRO_5017928680" evidence="1">
    <location>
        <begin position="25"/>
        <end position="69"/>
    </location>
</feature>
<sequence length="69" mass="8369">MALTLIHFKTFLLCEQILLTNVDGAILQNLQRFCRLLQKVKQQLFHFVSFTEQFCMKFHNRISLRERLR</sequence>
<gene>
    <name evidence="2" type="ORF">BpHYR1_026649</name>
</gene>
<evidence type="ECO:0000313" key="2">
    <source>
        <dbReference type="EMBL" id="RNA24735.1"/>
    </source>
</evidence>
<evidence type="ECO:0000256" key="1">
    <source>
        <dbReference type="SAM" id="SignalP"/>
    </source>
</evidence>
<dbReference type="EMBL" id="REGN01003055">
    <property type="protein sequence ID" value="RNA24735.1"/>
    <property type="molecule type" value="Genomic_DNA"/>
</dbReference>
<reference evidence="2 3" key="1">
    <citation type="journal article" date="2018" name="Sci. Rep.">
        <title>Genomic signatures of local adaptation to the degree of environmental predictability in rotifers.</title>
        <authorList>
            <person name="Franch-Gras L."/>
            <person name="Hahn C."/>
            <person name="Garcia-Roger E.M."/>
            <person name="Carmona M.J."/>
            <person name="Serra M."/>
            <person name="Gomez A."/>
        </authorList>
    </citation>
    <scope>NUCLEOTIDE SEQUENCE [LARGE SCALE GENOMIC DNA]</scope>
    <source>
        <strain evidence="2">HYR1</strain>
    </source>
</reference>
<keyword evidence="1" id="KW-0732">Signal</keyword>
<proteinExistence type="predicted"/>
<feature type="signal peptide" evidence="1">
    <location>
        <begin position="1"/>
        <end position="24"/>
    </location>
</feature>
<comment type="caution">
    <text evidence="2">The sequence shown here is derived from an EMBL/GenBank/DDBJ whole genome shotgun (WGS) entry which is preliminary data.</text>
</comment>
<evidence type="ECO:0000313" key="3">
    <source>
        <dbReference type="Proteomes" id="UP000276133"/>
    </source>
</evidence>
<keyword evidence="3" id="KW-1185">Reference proteome</keyword>